<organism evidence="1 2">
    <name type="scientific">Heterorhabditis bacteriophora</name>
    <name type="common">Entomopathogenic nematode worm</name>
    <dbReference type="NCBI Taxonomy" id="37862"/>
    <lineage>
        <taxon>Eukaryota</taxon>
        <taxon>Metazoa</taxon>
        <taxon>Ecdysozoa</taxon>
        <taxon>Nematoda</taxon>
        <taxon>Chromadorea</taxon>
        <taxon>Rhabditida</taxon>
        <taxon>Rhabditina</taxon>
        <taxon>Rhabditomorpha</taxon>
        <taxon>Strongyloidea</taxon>
        <taxon>Heterorhabditidae</taxon>
        <taxon>Heterorhabditis</taxon>
    </lineage>
</organism>
<proteinExistence type="predicted"/>
<dbReference type="Proteomes" id="UP000095283">
    <property type="component" value="Unplaced"/>
</dbReference>
<evidence type="ECO:0000313" key="2">
    <source>
        <dbReference type="WBParaSite" id="Hba_13063"/>
    </source>
</evidence>
<dbReference type="WBParaSite" id="Hba_13063">
    <property type="protein sequence ID" value="Hba_13063"/>
    <property type="gene ID" value="Hba_13063"/>
</dbReference>
<protein>
    <submittedName>
        <fullName evidence="2">DNA helicase</fullName>
    </submittedName>
</protein>
<evidence type="ECO:0000313" key="1">
    <source>
        <dbReference type="Proteomes" id="UP000095283"/>
    </source>
</evidence>
<dbReference type="AlphaFoldDB" id="A0A1I7X676"/>
<accession>A0A1I7X676</accession>
<keyword evidence="1" id="KW-1185">Reference proteome</keyword>
<name>A0A1I7X676_HETBA</name>
<reference evidence="2" key="1">
    <citation type="submission" date="2016-11" db="UniProtKB">
        <authorList>
            <consortium name="WormBaseParasite"/>
        </authorList>
    </citation>
    <scope>IDENTIFICATION</scope>
</reference>
<sequence>MELGMVVNAMKKLSLPHSNNIFVVNGNFRHSLDDTKRQVISRLIWNLKFKDLYRLITSIHDDSAAETNEHQQIVDVSLISPTKVVLGDQTTNLRAALSPLNETKIVNSVKSETTSDNVDSESKFKSRKKLKLSEEEVESTSVICSSYHSPGKLIVNNEKENANTCSQRKENYEMKSLSSEIRHNVGFLDSEEENKLVIGQMGGYLTDYIAVHILLIDNSINIQMEVDPVRPNDSDDAEIVQAFSSHDTGLDDDDAGLLNDVQYQVTLVHQLVARTKIIDPFQSHLIQACQIRWKESRLVTFIIDNYPAEEIVAFLVKLLSLGKIELHFFVNIYFLISNCVFL</sequence>